<proteinExistence type="predicted"/>
<dbReference type="Proteomes" id="UP000179807">
    <property type="component" value="Unassembled WGS sequence"/>
</dbReference>
<evidence type="ECO:0000256" key="1">
    <source>
        <dbReference type="SAM" id="MobiDB-lite"/>
    </source>
</evidence>
<organism evidence="4 5">
    <name type="scientific">Tritrichomonas foetus</name>
    <dbReference type="NCBI Taxonomy" id="1144522"/>
    <lineage>
        <taxon>Eukaryota</taxon>
        <taxon>Metamonada</taxon>
        <taxon>Parabasalia</taxon>
        <taxon>Tritrichomonadida</taxon>
        <taxon>Tritrichomonadidae</taxon>
        <taxon>Tritrichomonas</taxon>
    </lineage>
</organism>
<evidence type="ECO:0000259" key="2">
    <source>
        <dbReference type="PROSITE" id="PS50090"/>
    </source>
</evidence>
<dbReference type="InterPro" id="IPR017930">
    <property type="entry name" value="Myb_dom"/>
</dbReference>
<dbReference type="PROSITE" id="PS50090">
    <property type="entry name" value="MYB_LIKE"/>
    <property type="match status" value="2"/>
</dbReference>
<feature type="domain" description="HTH myb-type" evidence="3">
    <location>
        <begin position="78"/>
        <end position="132"/>
    </location>
</feature>
<dbReference type="CDD" id="cd00167">
    <property type="entry name" value="SANT"/>
    <property type="match status" value="2"/>
</dbReference>
<dbReference type="RefSeq" id="XP_068363383.1">
    <property type="nucleotide sequence ID" value="XM_068491782.1"/>
</dbReference>
<keyword evidence="5" id="KW-1185">Reference proteome</keyword>
<dbReference type="GO" id="GO:0000978">
    <property type="term" value="F:RNA polymerase II cis-regulatory region sequence-specific DNA binding"/>
    <property type="evidence" value="ECO:0007669"/>
    <property type="project" value="TreeGrafter"/>
</dbReference>
<evidence type="ECO:0000259" key="3">
    <source>
        <dbReference type="PROSITE" id="PS51294"/>
    </source>
</evidence>
<feature type="region of interest" description="Disordered" evidence="1">
    <location>
        <begin position="176"/>
        <end position="199"/>
    </location>
</feature>
<gene>
    <name evidence="4" type="ORF">TRFO_04252</name>
</gene>
<evidence type="ECO:0000313" key="5">
    <source>
        <dbReference type="Proteomes" id="UP000179807"/>
    </source>
</evidence>
<feature type="domain" description="Myb-like" evidence="2">
    <location>
        <begin position="26"/>
        <end position="77"/>
    </location>
</feature>
<dbReference type="Gene3D" id="1.10.10.60">
    <property type="entry name" value="Homeodomain-like"/>
    <property type="match status" value="2"/>
</dbReference>
<feature type="region of interest" description="Disordered" evidence="1">
    <location>
        <begin position="260"/>
        <end position="288"/>
    </location>
</feature>
<dbReference type="VEuPathDB" id="TrichDB:TRFO_04252"/>
<dbReference type="PANTHER" id="PTHR45614">
    <property type="entry name" value="MYB PROTEIN-RELATED"/>
    <property type="match status" value="1"/>
</dbReference>
<dbReference type="PANTHER" id="PTHR45614:SF253">
    <property type="entry name" value="CHROMOSOME UNDETERMINED SCAFFOLD_38, WHOLE GENOME SHOTGUN SEQUENCE"/>
    <property type="match status" value="1"/>
</dbReference>
<comment type="caution">
    <text evidence="4">The sequence shown here is derived from an EMBL/GenBank/DDBJ whole genome shotgun (WGS) entry which is preliminary data.</text>
</comment>
<feature type="compositionally biased region" description="Low complexity" evidence="1">
    <location>
        <begin position="177"/>
        <end position="199"/>
    </location>
</feature>
<dbReference type="GO" id="GO:0005634">
    <property type="term" value="C:nucleus"/>
    <property type="evidence" value="ECO:0007669"/>
    <property type="project" value="TreeGrafter"/>
</dbReference>
<dbReference type="AlphaFoldDB" id="A0A1J4KFQ1"/>
<reference evidence="4" key="1">
    <citation type="submission" date="2016-10" db="EMBL/GenBank/DDBJ databases">
        <authorList>
            <person name="Benchimol M."/>
            <person name="Almeida L.G."/>
            <person name="Vasconcelos A.T."/>
            <person name="Perreira-Neves A."/>
            <person name="Rosa I.A."/>
            <person name="Tasca T."/>
            <person name="Bogo M.R."/>
            <person name="de Souza W."/>
        </authorList>
    </citation>
    <scope>NUCLEOTIDE SEQUENCE [LARGE SCALE GENOMIC DNA]</scope>
    <source>
        <strain evidence="4">K</strain>
    </source>
</reference>
<protein>
    <recommendedName>
        <fullName evidence="6">Myb-like DNA-binding domain containing protein</fullName>
    </recommendedName>
</protein>
<dbReference type="SMART" id="SM00717">
    <property type="entry name" value="SANT"/>
    <property type="match status" value="2"/>
</dbReference>
<feature type="domain" description="Myb-like" evidence="2">
    <location>
        <begin position="78"/>
        <end position="128"/>
    </location>
</feature>
<dbReference type="PROSITE" id="PS51294">
    <property type="entry name" value="HTH_MYB"/>
    <property type="match status" value="2"/>
</dbReference>
<evidence type="ECO:0000313" key="4">
    <source>
        <dbReference type="EMBL" id="OHT10247.1"/>
    </source>
</evidence>
<dbReference type="InterPro" id="IPR009057">
    <property type="entry name" value="Homeodomain-like_sf"/>
</dbReference>
<dbReference type="EMBL" id="MLAK01000616">
    <property type="protein sequence ID" value="OHT10247.1"/>
    <property type="molecule type" value="Genomic_DNA"/>
</dbReference>
<dbReference type="InterPro" id="IPR001005">
    <property type="entry name" value="SANT/Myb"/>
</dbReference>
<evidence type="ECO:0008006" key="6">
    <source>
        <dbReference type="Google" id="ProtNLM"/>
    </source>
</evidence>
<dbReference type="GO" id="GO:0000981">
    <property type="term" value="F:DNA-binding transcription factor activity, RNA polymerase II-specific"/>
    <property type="evidence" value="ECO:0007669"/>
    <property type="project" value="TreeGrafter"/>
</dbReference>
<name>A0A1J4KFQ1_9EUKA</name>
<feature type="domain" description="HTH myb-type" evidence="3">
    <location>
        <begin position="31"/>
        <end position="77"/>
    </location>
</feature>
<dbReference type="InterPro" id="IPR050560">
    <property type="entry name" value="MYB_TF"/>
</dbReference>
<dbReference type="SUPFAM" id="SSF46689">
    <property type="entry name" value="Homeodomain-like"/>
    <property type="match status" value="2"/>
</dbReference>
<dbReference type="OrthoDB" id="2143914at2759"/>
<dbReference type="GeneID" id="94826486"/>
<sequence length="366" mass="42706">MFSPAAPTMSLMNSTPPFCLSSQVRPSNSGRRPFTVEEDAKLLDIMTKVQFVNWEQVAASLGGRTSRQVRERWVNYLNPNIRTDPWNDSEDLLLLEKVNELGRCWSNIGKFFNGRSENDVKNRWYSHLRYKAIQDDSGKYQFVTDQSQSLYPDRKKRHRVKVSPQQNALRVLEQQRNRQQQAQIQQQHHQQFQQIQHPQQPHFQFNPQICYQQQFQPQQIPQMIYQQPQIGMNSMPMPQLTPQVPLVQPQISISQISVPQITPHSQNQSRPQKQKKSQAKPKYEQPSQISEICQEITTEKEDAGRMEMALVEELDHFSEEATTSALQDVDDLPEPEYVDFWDPHLFDEATTETSTLQFSFNGLSLY</sequence>
<accession>A0A1J4KFQ1</accession>
<dbReference type="Pfam" id="PF13921">
    <property type="entry name" value="Myb_DNA-bind_6"/>
    <property type="match status" value="1"/>
</dbReference>
<feature type="compositionally biased region" description="Low complexity" evidence="1">
    <location>
        <begin position="260"/>
        <end position="271"/>
    </location>
</feature>